<accession>A0A412AW29</accession>
<dbReference type="HAMAP" id="MF_01114">
    <property type="entry name" value="RecX"/>
    <property type="match status" value="1"/>
</dbReference>
<dbReference type="GO" id="GO:0006282">
    <property type="term" value="P:regulation of DNA repair"/>
    <property type="evidence" value="ECO:0007669"/>
    <property type="project" value="UniProtKB-UniRule"/>
</dbReference>
<feature type="domain" description="RecX first three-helical" evidence="7">
    <location>
        <begin position="59"/>
        <end position="97"/>
    </location>
</feature>
<dbReference type="Pfam" id="PF02631">
    <property type="entry name" value="RecX_HTH2"/>
    <property type="match status" value="1"/>
</dbReference>
<dbReference type="PANTHER" id="PTHR33602">
    <property type="entry name" value="REGULATORY PROTEIN RECX FAMILY PROTEIN"/>
    <property type="match status" value="1"/>
</dbReference>
<proteinExistence type="inferred from homology"/>
<evidence type="ECO:0000256" key="3">
    <source>
        <dbReference type="ARBA" id="ARBA00018111"/>
    </source>
</evidence>
<comment type="function">
    <text evidence="5">Modulates RecA activity.</text>
</comment>
<sequence length="203" mass="23613">MLITAIEPRRKSLRALYLDGELAVNIDAQTLLSSRFQVGTEITDEELHELLAASDANRAKEKALYLIAHRDHSKKELVDKIRRTASQEAAEKAADRLEEIGLIDDRDYARRYAAELFQRKYFARKRVEYELIQKGIDPDFIEELLEELEPEPVGQIGALVERKYLRTLDDERGRRRAVAALQRLGYRWEDIRRALKEYESPEG</sequence>
<comment type="caution">
    <text evidence="8">The sequence shown here is derived from an EMBL/GenBank/DDBJ whole genome shotgun (WGS) entry which is preliminary data.</text>
</comment>
<dbReference type="AlphaFoldDB" id="A0A412AW29"/>
<dbReference type="Gene3D" id="1.10.10.10">
    <property type="entry name" value="Winged helix-like DNA-binding domain superfamily/Winged helix DNA-binding domain"/>
    <property type="match status" value="2"/>
</dbReference>
<evidence type="ECO:0000256" key="2">
    <source>
        <dbReference type="ARBA" id="ARBA00009695"/>
    </source>
</evidence>
<dbReference type="EMBL" id="QRTC01000038">
    <property type="protein sequence ID" value="RGQ38602.1"/>
    <property type="molecule type" value="Genomic_DNA"/>
</dbReference>
<gene>
    <name evidence="5" type="primary">recX</name>
    <name evidence="8" type="ORF">DWY99_09620</name>
</gene>
<evidence type="ECO:0000313" key="9">
    <source>
        <dbReference type="Proteomes" id="UP000284751"/>
    </source>
</evidence>
<evidence type="ECO:0000259" key="7">
    <source>
        <dbReference type="Pfam" id="PF21982"/>
    </source>
</evidence>
<organism evidence="8 9">
    <name type="scientific">[Clostridium] leptum</name>
    <dbReference type="NCBI Taxonomy" id="1535"/>
    <lineage>
        <taxon>Bacteria</taxon>
        <taxon>Bacillati</taxon>
        <taxon>Bacillota</taxon>
        <taxon>Clostridia</taxon>
        <taxon>Eubacteriales</taxon>
        <taxon>Oscillospiraceae</taxon>
        <taxon>Oscillospiraceae incertae sedis</taxon>
    </lineage>
</organism>
<reference evidence="8 9" key="1">
    <citation type="submission" date="2018-08" db="EMBL/GenBank/DDBJ databases">
        <title>A genome reference for cultivated species of the human gut microbiota.</title>
        <authorList>
            <person name="Zou Y."/>
            <person name="Xue W."/>
            <person name="Luo G."/>
        </authorList>
    </citation>
    <scope>NUCLEOTIDE SEQUENCE [LARGE SCALE GENOMIC DNA]</scope>
    <source>
        <strain evidence="8 9">AF28-26</strain>
    </source>
</reference>
<dbReference type="Pfam" id="PF21982">
    <property type="entry name" value="RecX_HTH1"/>
    <property type="match status" value="1"/>
</dbReference>
<dbReference type="InterPro" id="IPR053926">
    <property type="entry name" value="RecX_HTH_1st"/>
</dbReference>
<dbReference type="Proteomes" id="UP000284751">
    <property type="component" value="Unassembled WGS sequence"/>
</dbReference>
<dbReference type="GO" id="GO:0005737">
    <property type="term" value="C:cytoplasm"/>
    <property type="evidence" value="ECO:0007669"/>
    <property type="project" value="UniProtKB-SubCell"/>
</dbReference>
<evidence type="ECO:0000313" key="8">
    <source>
        <dbReference type="EMBL" id="RGQ38602.1"/>
    </source>
</evidence>
<name>A0A412AW29_9FIRM</name>
<keyword evidence="4 5" id="KW-0963">Cytoplasm</keyword>
<protein>
    <recommendedName>
        <fullName evidence="3 5">Regulatory protein RecX</fullName>
    </recommendedName>
</protein>
<dbReference type="InterPro" id="IPR036388">
    <property type="entry name" value="WH-like_DNA-bd_sf"/>
</dbReference>
<dbReference type="InterPro" id="IPR003783">
    <property type="entry name" value="Regulatory_RecX"/>
</dbReference>
<evidence type="ECO:0000256" key="1">
    <source>
        <dbReference type="ARBA" id="ARBA00004496"/>
    </source>
</evidence>
<feature type="domain" description="RecX second three-helical" evidence="6">
    <location>
        <begin position="104"/>
        <end position="145"/>
    </location>
</feature>
<evidence type="ECO:0000259" key="6">
    <source>
        <dbReference type="Pfam" id="PF02631"/>
    </source>
</evidence>
<dbReference type="InterPro" id="IPR053924">
    <property type="entry name" value="RecX_HTH_2nd"/>
</dbReference>
<comment type="subcellular location">
    <subcellularLocation>
        <location evidence="1 5">Cytoplasm</location>
    </subcellularLocation>
</comment>
<evidence type="ECO:0000256" key="4">
    <source>
        <dbReference type="ARBA" id="ARBA00022490"/>
    </source>
</evidence>
<comment type="similarity">
    <text evidence="2 5">Belongs to the RecX family.</text>
</comment>
<dbReference type="PANTHER" id="PTHR33602:SF1">
    <property type="entry name" value="REGULATORY PROTEIN RECX FAMILY PROTEIN"/>
    <property type="match status" value="1"/>
</dbReference>
<evidence type="ECO:0000256" key="5">
    <source>
        <dbReference type="HAMAP-Rule" id="MF_01114"/>
    </source>
</evidence>